<name>A0AAD9NZ54_RIDPI</name>
<comment type="caution">
    <text evidence="1">The sequence shown here is derived from an EMBL/GenBank/DDBJ whole genome shotgun (WGS) entry which is preliminary data.</text>
</comment>
<protein>
    <submittedName>
        <fullName evidence="1">Uncharacterized protein</fullName>
    </submittedName>
</protein>
<gene>
    <name evidence="1" type="ORF">NP493_246g02089</name>
</gene>
<sequence>MNRHDRVNKYLAEVLKRKGFSTCLEPAIPTPAGIRYPDLVVWKNGVCMVLDTTIVSDHKNPDDAHERKVVYYDQPAIRAWSEVVSGVAADEVKFSACVLTWQGLPSQRSVRELQTLSVTKSSWQLLSVRTLEGGVECYAHFMRATEAICNQV</sequence>
<dbReference type="AlphaFoldDB" id="A0AAD9NZ54"/>
<keyword evidence="2" id="KW-1185">Reference proteome</keyword>
<dbReference type="Proteomes" id="UP001209878">
    <property type="component" value="Unassembled WGS sequence"/>
</dbReference>
<evidence type="ECO:0000313" key="1">
    <source>
        <dbReference type="EMBL" id="KAK2185096.1"/>
    </source>
</evidence>
<dbReference type="EMBL" id="JAODUO010000245">
    <property type="protein sequence ID" value="KAK2185096.1"/>
    <property type="molecule type" value="Genomic_DNA"/>
</dbReference>
<organism evidence="1 2">
    <name type="scientific">Ridgeia piscesae</name>
    <name type="common">Tubeworm</name>
    <dbReference type="NCBI Taxonomy" id="27915"/>
    <lineage>
        <taxon>Eukaryota</taxon>
        <taxon>Metazoa</taxon>
        <taxon>Spiralia</taxon>
        <taxon>Lophotrochozoa</taxon>
        <taxon>Annelida</taxon>
        <taxon>Polychaeta</taxon>
        <taxon>Sedentaria</taxon>
        <taxon>Canalipalpata</taxon>
        <taxon>Sabellida</taxon>
        <taxon>Siboglinidae</taxon>
        <taxon>Ridgeia</taxon>
    </lineage>
</organism>
<reference evidence="1" key="1">
    <citation type="journal article" date="2023" name="Mol. Biol. Evol.">
        <title>Third-Generation Sequencing Reveals the Adaptive Role of the Epigenome in Three Deep-Sea Polychaetes.</title>
        <authorList>
            <person name="Perez M."/>
            <person name="Aroh O."/>
            <person name="Sun Y."/>
            <person name="Lan Y."/>
            <person name="Juniper S.K."/>
            <person name="Young C.R."/>
            <person name="Angers B."/>
            <person name="Qian P.Y."/>
        </authorList>
    </citation>
    <scope>NUCLEOTIDE SEQUENCE</scope>
    <source>
        <strain evidence="1">R07B-5</strain>
    </source>
</reference>
<evidence type="ECO:0000313" key="2">
    <source>
        <dbReference type="Proteomes" id="UP001209878"/>
    </source>
</evidence>
<proteinExistence type="predicted"/>
<accession>A0AAD9NZ54</accession>